<dbReference type="PRINTS" id="PR00237">
    <property type="entry name" value="GPCRRHODOPSN"/>
</dbReference>
<dbReference type="Gene3D" id="1.20.1070.10">
    <property type="entry name" value="Rhodopsin 7-helix transmembrane proteins"/>
    <property type="match status" value="1"/>
</dbReference>
<keyword evidence="8" id="KW-0325">Glycoprotein</keyword>
<feature type="compositionally biased region" description="Basic and acidic residues" evidence="11">
    <location>
        <begin position="562"/>
        <end position="581"/>
    </location>
</feature>
<keyword evidence="4 12" id="KW-1133">Transmembrane helix</keyword>
<reference evidence="14" key="1">
    <citation type="submission" date="2023-03" db="EMBL/GenBank/DDBJ databases">
        <authorList>
            <person name="Steffen K."/>
            <person name="Cardenas P."/>
        </authorList>
    </citation>
    <scope>NUCLEOTIDE SEQUENCE</scope>
</reference>
<dbReference type="CDD" id="cd00637">
    <property type="entry name" value="7tm_classA_rhodopsin-like"/>
    <property type="match status" value="1"/>
</dbReference>
<dbReference type="InterPro" id="IPR008365">
    <property type="entry name" value="Prostanoid_rcpt"/>
</dbReference>
<evidence type="ECO:0000256" key="11">
    <source>
        <dbReference type="SAM" id="MobiDB-lite"/>
    </source>
</evidence>
<keyword evidence="7 10" id="KW-0675">Receptor</keyword>
<dbReference type="InterPro" id="IPR000276">
    <property type="entry name" value="GPCR_Rhodpsn"/>
</dbReference>
<gene>
    <name evidence="14" type="ORF">GBAR_LOCUS14726</name>
</gene>
<keyword evidence="15" id="KW-1185">Reference proteome</keyword>
<proteinExistence type="inferred from homology"/>
<dbReference type="SUPFAM" id="SSF81321">
    <property type="entry name" value="Family A G protein-coupled receptor-like"/>
    <property type="match status" value="1"/>
</dbReference>
<keyword evidence="9 10" id="KW-0807">Transducer</keyword>
<evidence type="ECO:0000256" key="10">
    <source>
        <dbReference type="RuleBase" id="RU000688"/>
    </source>
</evidence>
<evidence type="ECO:0000256" key="1">
    <source>
        <dbReference type="ARBA" id="ARBA00004651"/>
    </source>
</evidence>
<dbReference type="PANTHER" id="PTHR11866:SF42">
    <property type="entry name" value="G-PROTEIN COUPLED RECEPTORS FAMILY 1 PROFILE DOMAIN-CONTAINING PROTEIN"/>
    <property type="match status" value="1"/>
</dbReference>
<keyword evidence="6 12" id="KW-0472">Membrane</keyword>
<evidence type="ECO:0000256" key="2">
    <source>
        <dbReference type="ARBA" id="ARBA00022475"/>
    </source>
</evidence>
<feature type="compositionally biased region" description="Polar residues" evidence="11">
    <location>
        <begin position="672"/>
        <end position="682"/>
    </location>
</feature>
<feature type="transmembrane region" description="Helical" evidence="12">
    <location>
        <begin position="25"/>
        <end position="45"/>
    </location>
</feature>
<feature type="transmembrane region" description="Helical" evidence="12">
    <location>
        <begin position="179"/>
        <end position="203"/>
    </location>
</feature>
<comment type="subcellular location">
    <subcellularLocation>
        <location evidence="1">Cell membrane</location>
        <topology evidence="1">Multi-pass membrane protein</topology>
    </subcellularLocation>
</comment>
<evidence type="ECO:0000313" key="14">
    <source>
        <dbReference type="EMBL" id="CAI8025498.1"/>
    </source>
</evidence>
<sequence length="836" mass="92288">MGDWTYNATPPMENSTNTSIDLPKTVSLILISACSLLGNLCTVAIVSSFRQRKLPDVLVIGLACTDLIATFIPVPMSLYSYITLEQFDEGSFACKFYGTVAQFTRYSSVLIVTLISLERYFAVNRPFIYRKHATPSKCALVLLTCWVMAFALAITPVVGSHTSILSHDGFCLFDFSSNYAISILVYAGIQYCIVLVCFVLVTAKLLRVYRRRKQLQVQGTYNQRSQAREREHEGFTRPKLSSRISDIGITLKKAAPILTERLQLGIEAQFAGMLFAVVALFYVSWTTLVILMVIAQAKGTQGQSLILFWGIRLSVISLALNPLLYGLLAGQYRMAYLYVLRRIFSSCCCTCVDPPVKNIFVTARTAGGEPQEETQAASRHGRIRSINGRVWSGRPGLNALTRTTHSSLDLLPQLDEGESMNEHSTYIPSAGELSSTSVIPHQVRERCAPVTGFDSHRRASSENNLTESELHEHPAAENIPGSHNPLAIIADIQGESAVTDLARPKKQFPPLEAINPHDVDAGKVYENPLYSGERRNEEKTLSRSTPVSMLRSSKKARLQAKYSRETGKEQKTNITKAKDTDGFSPNKMSVQTARSFPLSFLSGSKNKSQLRTTLQPTAHYFSEVEEGTVDDLDSVADSNNLYPPYTTQRQSHSFDRASARTYRDMKHHSKQTRPISSSQSFLGTPIPAHTESGVKTEEDFTGEPAVSMAPRYQLSLSPIPPPTTLVPILPPGSIASSESPMSISQPFHLEQALTPQIFPTPSVTTVTPATSLLSQNMDSSPLQHNTSSQLKCSVKELCQRYEFLSNTPPTSPRCLTSSLLPLPTEQNFATAHQANH</sequence>
<keyword evidence="5 10" id="KW-0297">G-protein coupled receptor</keyword>
<feature type="transmembrane region" description="Helical" evidence="12">
    <location>
        <begin position="57"/>
        <end position="76"/>
    </location>
</feature>
<evidence type="ECO:0000256" key="6">
    <source>
        <dbReference type="ARBA" id="ARBA00023136"/>
    </source>
</evidence>
<dbReference type="Pfam" id="PF00001">
    <property type="entry name" value="7tm_1"/>
    <property type="match status" value="1"/>
</dbReference>
<feature type="region of interest" description="Disordered" evidence="11">
    <location>
        <begin position="667"/>
        <end position="697"/>
    </location>
</feature>
<dbReference type="GO" id="GO:0005886">
    <property type="term" value="C:plasma membrane"/>
    <property type="evidence" value="ECO:0007669"/>
    <property type="project" value="UniProtKB-SubCell"/>
</dbReference>
<dbReference type="EMBL" id="CASHTH010002154">
    <property type="protein sequence ID" value="CAI8025498.1"/>
    <property type="molecule type" value="Genomic_DNA"/>
</dbReference>
<accession>A0AA35S8L9</accession>
<organism evidence="14 15">
    <name type="scientific">Geodia barretti</name>
    <name type="common">Barrett's horny sponge</name>
    <dbReference type="NCBI Taxonomy" id="519541"/>
    <lineage>
        <taxon>Eukaryota</taxon>
        <taxon>Metazoa</taxon>
        <taxon>Porifera</taxon>
        <taxon>Demospongiae</taxon>
        <taxon>Heteroscleromorpha</taxon>
        <taxon>Tetractinellida</taxon>
        <taxon>Astrophorina</taxon>
        <taxon>Geodiidae</taxon>
        <taxon>Geodia</taxon>
    </lineage>
</organism>
<evidence type="ECO:0000256" key="5">
    <source>
        <dbReference type="ARBA" id="ARBA00023040"/>
    </source>
</evidence>
<comment type="similarity">
    <text evidence="10">Belongs to the G-protein coupled receptor 1 family.</text>
</comment>
<dbReference type="InterPro" id="IPR017452">
    <property type="entry name" value="GPCR_Rhodpsn_7TM"/>
</dbReference>
<dbReference type="PROSITE" id="PS50262">
    <property type="entry name" value="G_PROTEIN_RECEP_F1_2"/>
    <property type="match status" value="1"/>
</dbReference>
<keyword evidence="3 10" id="KW-0812">Transmembrane</keyword>
<evidence type="ECO:0000256" key="4">
    <source>
        <dbReference type="ARBA" id="ARBA00022989"/>
    </source>
</evidence>
<feature type="transmembrane region" description="Helical" evidence="12">
    <location>
        <begin position="138"/>
        <end position="159"/>
    </location>
</feature>
<evidence type="ECO:0000313" key="15">
    <source>
        <dbReference type="Proteomes" id="UP001174909"/>
    </source>
</evidence>
<keyword evidence="2" id="KW-1003">Cell membrane</keyword>
<evidence type="ECO:0000256" key="9">
    <source>
        <dbReference type="ARBA" id="ARBA00023224"/>
    </source>
</evidence>
<feature type="region of interest" description="Disordered" evidence="11">
    <location>
        <begin position="533"/>
        <end position="586"/>
    </location>
</feature>
<feature type="transmembrane region" description="Helical" evidence="12">
    <location>
        <begin position="270"/>
        <end position="294"/>
    </location>
</feature>
<evidence type="ECO:0000256" key="12">
    <source>
        <dbReference type="SAM" id="Phobius"/>
    </source>
</evidence>
<feature type="compositionally biased region" description="Polar residues" evidence="11">
    <location>
        <begin position="542"/>
        <end position="551"/>
    </location>
</feature>
<evidence type="ECO:0000259" key="13">
    <source>
        <dbReference type="PROSITE" id="PS50262"/>
    </source>
</evidence>
<comment type="caution">
    <text evidence="14">The sequence shown here is derived from an EMBL/GenBank/DDBJ whole genome shotgun (WGS) entry which is preliminary data.</text>
</comment>
<name>A0AA35S8L9_GEOBA</name>
<dbReference type="AlphaFoldDB" id="A0AA35S8L9"/>
<protein>
    <submittedName>
        <fullName evidence="14">Rhodopsin, GQ-coupled</fullName>
    </submittedName>
</protein>
<dbReference type="PROSITE" id="PS00237">
    <property type="entry name" value="G_PROTEIN_RECEP_F1_1"/>
    <property type="match status" value="1"/>
</dbReference>
<dbReference type="Proteomes" id="UP001174909">
    <property type="component" value="Unassembled WGS sequence"/>
</dbReference>
<evidence type="ECO:0000256" key="3">
    <source>
        <dbReference type="ARBA" id="ARBA00022692"/>
    </source>
</evidence>
<evidence type="ECO:0000256" key="7">
    <source>
        <dbReference type="ARBA" id="ARBA00023170"/>
    </source>
</evidence>
<evidence type="ECO:0000256" key="8">
    <source>
        <dbReference type="ARBA" id="ARBA00023180"/>
    </source>
</evidence>
<feature type="transmembrane region" description="Helical" evidence="12">
    <location>
        <begin position="96"/>
        <end position="117"/>
    </location>
</feature>
<dbReference type="PANTHER" id="PTHR11866">
    <property type="entry name" value="G-PROTEIN COUPLED RECEPTOR FAMILY 1 MEMBER"/>
    <property type="match status" value="1"/>
</dbReference>
<dbReference type="GO" id="GO:0004930">
    <property type="term" value="F:G protein-coupled receptor activity"/>
    <property type="evidence" value="ECO:0007669"/>
    <property type="project" value="UniProtKB-KW"/>
</dbReference>
<feature type="transmembrane region" description="Helical" evidence="12">
    <location>
        <begin position="306"/>
        <end position="328"/>
    </location>
</feature>
<feature type="domain" description="G-protein coupled receptors family 1 profile" evidence="13">
    <location>
        <begin position="38"/>
        <end position="325"/>
    </location>
</feature>